<organism evidence="1 2">
    <name type="scientific">Clitoria ternatea</name>
    <name type="common">Butterfly pea</name>
    <dbReference type="NCBI Taxonomy" id="43366"/>
    <lineage>
        <taxon>Eukaryota</taxon>
        <taxon>Viridiplantae</taxon>
        <taxon>Streptophyta</taxon>
        <taxon>Embryophyta</taxon>
        <taxon>Tracheophyta</taxon>
        <taxon>Spermatophyta</taxon>
        <taxon>Magnoliopsida</taxon>
        <taxon>eudicotyledons</taxon>
        <taxon>Gunneridae</taxon>
        <taxon>Pentapetalae</taxon>
        <taxon>rosids</taxon>
        <taxon>fabids</taxon>
        <taxon>Fabales</taxon>
        <taxon>Fabaceae</taxon>
        <taxon>Papilionoideae</taxon>
        <taxon>50 kb inversion clade</taxon>
        <taxon>NPAAA clade</taxon>
        <taxon>indigoferoid/millettioid clade</taxon>
        <taxon>Phaseoleae</taxon>
        <taxon>Clitoria</taxon>
    </lineage>
</organism>
<accession>A0AAN9ISI1</accession>
<dbReference type="EMBL" id="JAYKXN010000005">
    <property type="protein sequence ID" value="KAK7285296.1"/>
    <property type="molecule type" value="Genomic_DNA"/>
</dbReference>
<dbReference type="AlphaFoldDB" id="A0AAN9ISI1"/>
<sequence length="85" mass="9438">MDSAANSNQKNVPISLSVLELTWIDMQAQLLPFENRLEQLNSLSTNVVTVEAEEEDCPETNQHVSQRSGCASFITHDPDGKNTCF</sequence>
<dbReference type="Proteomes" id="UP001359559">
    <property type="component" value="Unassembled WGS sequence"/>
</dbReference>
<keyword evidence="2" id="KW-1185">Reference proteome</keyword>
<evidence type="ECO:0000313" key="2">
    <source>
        <dbReference type="Proteomes" id="UP001359559"/>
    </source>
</evidence>
<gene>
    <name evidence="1" type="ORF">RJT34_20062</name>
</gene>
<name>A0AAN9ISI1_CLITE</name>
<comment type="caution">
    <text evidence="1">The sequence shown here is derived from an EMBL/GenBank/DDBJ whole genome shotgun (WGS) entry which is preliminary data.</text>
</comment>
<protein>
    <submittedName>
        <fullName evidence="1">Uncharacterized protein</fullName>
    </submittedName>
</protein>
<proteinExistence type="predicted"/>
<evidence type="ECO:0000313" key="1">
    <source>
        <dbReference type="EMBL" id="KAK7285296.1"/>
    </source>
</evidence>
<reference evidence="1 2" key="1">
    <citation type="submission" date="2024-01" db="EMBL/GenBank/DDBJ databases">
        <title>The genomes of 5 underutilized Papilionoideae crops provide insights into root nodulation and disease resistance.</title>
        <authorList>
            <person name="Yuan L."/>
        </authorList>
    </citation>
    <scope>NUCLEOTIDE SEQUENCE [LARGE SCALE GENOMIC DNA]</scope>
    <source>
        <strain evidence="1">LY-2023</strain>
        <tissue evidence="1">Leaf</tissue>
    </source>
</reference>